<accession>A0ACA9K5Q5</accession>
<sequence>MEVDKDRQPPFAKEIENKMDEIKENLKHVETKETVMLPTRADIEVENQEKNKFLIQADIENKMDEIKENLKHVETKEKIMLPTQAGIPVITSMSITDHKSESSYRIYTKPSEQQKKNTLSSLINVVNLSEAQDLHNDYDHEYDDTTINDHNTINDHDIINDHNTINNYDSINDYDSINNYDSINEHNYHDINDHNTIEITSGYNTTEKIEIQSRSTFKEFRSPLKDRTKLKNLPLHINVTKKNPTLGGKRFLRRHAKLSSKNNATATIINNYYIIADHVADHSKALDNIYYSIATIHNKLVNNYHLEIGLYLVVSDALYDTINIIHNTDISVCYKTVDNYRKKIYSELEDEDM</sequence>
<gene>
    <name evidence="1" type="ORF">SCALOS_LOCUS1310</name>
</gene>
<evidence type="ECO:0000313" key="2">
    <source>
        <dbReference type="Proteomes" id="UP000789860"/>
    </source>
</evidence>
<dbReference type="Proteomes" id="UP000789860">
    <property type="component" value="Unassembled WGS sequence"/>
</dbReference>
<reference evidence="1" key="1">
    <citation type="submission" date="2021-06" db="EMBL/GenBank/DDBJ databases">
        <authorList>
            <person name="Kallberg Y."/>
            <person name="Tangrot J."/>
            <person name="Rosling A."/>
        </authorList>
    </citation>
    <scope>NUCLEOTIDE SEQUENCE</scope>
    <source>
        <strain evidence="1">AU212A</strain>
    </source>
</reference>
<evidence type="ECO:0000313" key="1">
    <source>
        <dbReference type="EMBL" id="CAG8453849.1"/>
    </source>
</evidence>
<dbReference type="EMBL" id="CAJVPM010000876">
    <property type="protein sequence ID" value="CAG8453849.1"/>
    <property type="molecule type" value="Genomic_DNA"/>
</dbReference>
<proteinExistence type="predicted"/>
<protein>
    <submittedName>
        <fullName evidence="1">4382_t:CDS:1</fullName>
    </submittedName>
</protein>
<organism evidence="1 2">
    <name type="scientific">Scutellospora calospora</name>
    <dbReference type="NCBI Taxonomy" id="85575"/>
    <lineage>
        <taxon>Eukaryota</taxon>
        <taxon>Fungi</taxon>
        <taxon>Fungi incertae sedis</taxon>
        <taxon>Mucoromycota</taxon>
        <taxon>Glomeromycotina</taxon>
        <taxon>Glomeromycetes</taxon>
        <taxon>Diversisporales</taxon>
        <taxon>Gigasporaceae</taxon>
        <taxon>Scutellospora</taxon>
    </lineage>
</organism>
<comment type="caution">
    <text evidence="1">The sequence shown here is derived from an EMBL/GenBank/DDBJ whole genome shotgun (WGS) entry which is preliminary data.</text>
</comment>
<keyword evidence="2" id="KW-1185">Reference proteome</keyword>
<name>A0ACA9K5Q5_9GLOM</name>